<comment type="subcellular location">
    <subcellularLocation>
        <location evidence="1">Membrane</location>
        <topology evidence="1">Single-pass membrane protein</topology>
    </subcellularLocation>
</comment>
<dbReference type="GO" id="GO:0006508">
    <property type="term" value="P:proteolysis"/>
    <property type="evidence" value="ECO:0007669"/>
    <property type="project" value="InterPro"/>
</dbReference>
<dbReference type="GO" id="GO:0004190">
    <property type="term" value="F:aspartic-type endopeptidase activity"/>
    <property type="evidence" value="ECO:0007669"/>
    <property type="project" value="InterPro"/>
</dbReference>
<dbReference type="GeneID" id="59338057"/>
<reference evidence="9 10" key="1">
    <citation type="journal article" date="2020" name="Genomics">
        <title>Complete, high-quality genomes from long-read metagenomic sequencing of two wolf lichen thalli reveals enigmatic genome architecture.</title>
        <authorList>
            <person name="McKenzie S.K."/>
            <person name="Walston R.F."/>
            <person name="Allen J.L."/>
        </authorList>
    </citation>
    <scope>NUCLEOTIDE SEQUENCE [LARGE SCALE GENOMIC DNA]</scope>
    <source>
        <strain evidence="9">WasteWater1</strain>
    </source>
</reference>
<dbReference type="GO" id="GO:0071944">
    <property type="term" value="C:cell periphery"/>
    <property type="evidence" value="ECO:0007669"/>
    <property type="project" value="UniProtKB-ARBA"/>
</dbReference>
<accession>A0A8H6CLE2</accession>
<feature type="region of interest" description="Disordered" evidence="6">
    <location>
        <begin position="1"/>
        <end position="20"/>
    </location>
</feature>
<dbReference type="InterPro" id="IPR033121">
    <property type="entry name" value="PEPTIDASE_A1"/>
</dbReference>
<dbReference type="PRINTS" id="PR00792">
    <property type="entry name" value="PEPSIN"/>
</dbReference>
<dbReference type="PROSITE" id="PS51767">
    <property type="entry name" value="PEPTIDASE_A1"/>
    <property type="match status" value="1"/>
</dbReference>
<feature type="domain" description="Peptidase A1" evidence="8">
    <location>
        <begin position="28"/>
        <end position="378"/>
    </location>
</feature>
<keyword evidence="5 7" id="KW-0472">Membrane</keyword>
<feature type="compositionally biased region" description="Polar residues" evidence="6">
    <location>
        <begin position="721"/>
        <end position="735"/>
    </location>
</feature>
<dbReference type="Gene3D" id="2.40.70.10">
    <property type="entry name" value="Acid Proteases"/>
    <property type="match status" value="2"/>
</dbReference>
<comment type="similarity">
    <text evidence="2">Belongs to the peptidase A1 family.</text>
</comment>
<dbReference type="Proteomes" id="UP000593566">
    <property type="component" value="Unassembled WGS sequence"/>
</dbReference>
<protein>
    <recommendedName>
        <fullName evidence="8">Peptidase A1 domain-containing protein</fullName>
    </recommendedName>
</protein>
<dbReference type="GO" id="GO:0016020">
    <property type="term" value="C:membrane"/>
    <property type="evidence" value="ECO:0007669"/>
    <property type="project" value="UniProtKB-SubCell"/>
</dbReference>
<keyword evidence="3 7" id="KW-0812">Transmembrane</keyword>
<dbReference type="InterPro" id="IPR051694">
    <property type="entry name" value="Immunoregulatory_rcpt-like"/>
</dbReference>
<dbReference type="CDD" id="cd05471">
    <property type="entry name" value="pepsin_like"/>
    <property type="match status" value="1"/>
</dbReference>
<dbReference type="PANTHER" id="PTHR15549">
    <property type="entry name" value="PAIRED IMMUNOGLOBULIN-LIKE TYPE 2 RECEPTOR"/>
    <property type="match status" value="1"/>
</dbReference>
<evidence type="ECO:0000256" key="2">
    <source>
        <dbReference type="ARBA" id="ARBA00007447"/>
    </source>
</evidence>
<evidence type="ECO:0000313" key="10">
    <source>
        <dbReference type="Proteomes" id="UP000593566"/>
    </source>
</evidence>
<proteinExistence type="inferred from homology"/>
<dbReference type="RefSeq" id="XP_037154371.1">
    <property type="nucleotide sequence ID" value="XM_037300523.1"/>
</dbReference>
<feature type="compositionally biased region" description="Pro residues" evidence="6">
    <location>
        <begin position="765"/>
        <end position="775"/>
    </location>
</feature>
<dbReference type="InterPro" id="IPR021109">
    <property type="entry name" value="Peptidase_aspartic_dom_sf"/>
</dbReference>
<evidence type="ECO:0000313" key="9">
    <source>
        <dbReference type="EMBL" id="KAF6225662.1"/>
    </source>
</evidence>
<feature type="compositionally biased region" description="Polar residues" evidence="6">
    <location>
        <begin position="694"/>
        <end position="704"/>
    </location>
</feature>
<organism evidence="9 10">
    <name type="scientific">Letharia lupina</name>
    <dbReference type="NCBI Taxonomy" id="560253"/>
    <lineage>
        <taxon>Eukaryota</taxon>
        <taxon>Fungi</taxon>
        <taxon>Dikarya</taxon>
        <taxon>Ascomycota</taxon>
        <taxon>Pezizomycotina</taxon>
        <taxon>Lecanoromycetes</taxon>
        <taxon>OSLEUM clade</taxon>
        <taxon>Lecanoromycetidae</taxon>
        <taxon>Lecanorales</taxon>
        <taxon>Lecanorineae</taxon>
        <taxon>Parmeliaceae</taxon>
        <taxon>Letharia</taxon>
    </lineage>
</organism>
<dbReference type="EMBL" id="JACCJB010000007">
    <property type="protein sequence ID" value="KAF6225662.1"/>
    <property type="molecule type" value="Genomic_DNA"/>
</dbReference>
<evidence type="ECO:0000256" key="4">
    <source>
        <dbReference type="ARBA" id="ARBA00022989"/>
    </source>
</evidence>
<evidence type="ECO:0000259" key="8">
    <source>
        <dbReference type="PROSITE" id="PS51767"/>
    </source>
</evidence>
<evidence type="ECO:0000256" key="5">
    <source>
        <dbReference type="ARBA" id="ARBA00023136"/>
    </source>
</evidence>
<evidence type="ECO:0000256" key="3">
    <source>
        <dbReference type="ARBA" id="ARBA00022692"/>
    </source>
</evidence>
<feature type="transmembrane region" description="Helical" evidence="7">
    <location>
        <begin position="418"/>
        <end position="441"/>
    </location>
</feature>
<feature type="region of interest" description="Disordered" evidence="6">
    <location>
        <begin position="541"/>
        <end position="775"/>
    </location>
</feature>
<evidence type="ECO:0000256" key="6">
    <source>
        <dbReference type="SAM" id="MobiDB-lite"/>
    </source>
</evidence>
<keyword evidence="4 7" id="KW-1133">Transmembrane helix</keyword>
<dbReference type="Pfam" id="PF00026">
    <property type="entry name" value="Asp"/>
    <property type="match status" value="1"/>
</dbReference>
<feature type="compositionally biased region" description="Polar residues" evidence="6">
    <location>
        <begin position="663"/>
        <end position="677"/>
    </location>
</feature>
<dbReference type="InterPro" id="IPR001461">
    <property type="entry name" value="Aspartic_peptidase_A1"/>
</dbReference>
<gene>
    <name evidence="9" type="ORF">HO133_009662</name>
</gene>
<evidence type="ECO:0000256" key="7">
    <source>
        <dbReference type="SAM" id="Phobius"/>
    </source>
</evidence>
<dbReference type="AlphaFoldDB" id="A0A8H6CLE2"/>
<comment type="caution">
    <text evidence="9">The sequence shown here is derived from an EMBL/GenBank/DDBJ whole genome shotgun (WGS) entry which is preliminary data.</text>
</comment>
<keyword evidence="10" id="KW-1185">Reference proteome</keyword>
<sequence>MSNTTNTTAAPIVVPPSGKWDGNDGPWATFNIHVGTPAQTARVLVSTALGQSWVISANKTEGGCIGTDPSTCPQTRGGLVNINASSTWKDQGLYGLGLEQNIQDYLDEYDSGDFGFDTLGLGAAGDTSDDLDGQVIAALATKDYDVGFLGVTDYPTNFTAFDDPHASYLSSLKAHSKIPSLSFAYSAGAQYRPNKPDGTLTLGGYDASKFTPNDVPFTMAADISRDVVVGLQSITFSDATTTNDPLLSTGLLTFIDSSVPHIWLPIEACQAFEDSFGIEWNSTIERYLVNDTLHSQLKKQNASVSFIIGNDVNGGSTVNITFPYASFDLNISAPFVDTTQYYFPLRQAANSTQYTLGRTFLQEAYLIVNYEQNNFSVSQNSWVSNAPSQIIPIAAASNATTSKITKIIKPSHKISTGAIVGIIVAVVALIIVAAIAAFYIIKHRSKRRKVEKGEMEGDEMTPFHKAEMDATPAGKAPFEEPPYDYKFGEEMNGSKPDLGMDMRKGSEMEGSNPDLVMVAKLKSEMEGDAGVMRAEAPGSGSVLRAEAPGSEGVLRAEAEGSRGGWEMEGSKGTPRAEMPVPTFAPVEMYAGDHGLYELPSPLNGSDRPSPISSPHSTERQPGAASWSRRQMDVPRLPRSGSDISSPDEDSQGNTRSPHRSMHTSRGLNPSQVSPQSQSRERQGSGGEFADSASRRTTPTNLSPSDESDPDRWRRGYGGNLSPRNPTSRELSSPTEGGSEGNKRLGSTSSAGTPRATPPNERAPNSGPPRPPGEYF</sequence>
<evidence type="ECO:0000256" key="1">
    <source>
        <dbReference type="ARBA" id="ARBA00004167"/>
    </source>
</evidence>
<dbReference type="InterPro" id="IPR034164">
    <property type="entry name" value="Pepsin-like_dom"/>
</dbReference>
<dbReference type="SUPFAM" id="SSF50630">
    <property type="entry name" value="Acid proteases"/>
    <property type="match status" value="1"/>
</dbReference>
<name>A0A8H6CLE2_9LECA</name>